<feature type="compositionally biased region" description="Polar residues" evidence="1">
    <location>
        <begin position="120"/>
        <end position="129"/>
    </location>
</feature>
<dbReference type="Proteomes" id="UP000727407">
    <property type="component" value="Unassembled WGS sequence"/>
</dbReference>
<protein>
    <submittedName>
        <fullName evidence="2">AT-rich interactive domain-containing protein 1B-like isoform X4</fullName>
    </submittedName>
</protein>
<feature type="compositionally biased region" description="Low complexity" evidence="1">
    <location>
        <begin position="74"/>
        <end position="89"/>
    </location>
</feature>
<feature type="compositionally biased region" description="Polar residues" evidence="1">
    <location>
        <begin position="150"/>
        <end position="180"/>
    </location>
</feature>
<gene>
    <name evidence="2" type="primary">arid1b</name>
    <name evidence="2" type="ORF">DAT39_018596</name>
</gene>
<keyword evidence="3" id="KW-1185">Reference proteome</keyword>
<feature type="region of interest" description="Disordered" evidence="1">
    <location>
        <begin position="70"/>
        <end position="180"/>
    </location>
</feature>
<organism evidence="2 3">
    <name type="scientific">Clarias magur</name>
    <name type="common">Asian catfish</name>
    <name type="synonym">Macropteronotus magur</name>
    <dbReference type="NCBI Taxonomy" id="1594786"/>
    <lineage>
        <taxon>Eukaryota</taxon>
        <taxon>Metazoa</taxon>
        <taxon>Chordata</taxon>
        <taxon>Craniata</taxon>
        <taxon>Vertebrata</taxon>
        <taxon>Euteleostomi</taxon>
        <taxon>Actinopterygii</taxon>
        <taxon>Neopterygii</taxon>
        <taxon>Teleostei</taxon>
        <taxon>Ostariophysi</taxon>
        <taxon>Siluriformes</taxon>
        <taxon>Clariidae</taxon>
        <taxon>Clarias</taxon>
    </lineage>
</organism>
<name>A0A8J4WUQ8_CLAMG</name>
<comment type="caution">
    <text evidence="2">The sequence shown here is derived from an EMBL/GenBank/DDBJ whole genome shotgun (WGS) entry which is preliminary data.</text>
</comment>
<proteinExistence type="predicted"/>
<evidence type="ECO:0000313" key="2">
    <source>
        <dbReference type="EMBL" id="KAF5891707.1"/>
    </source>
</evidence>
<accession>A0A8J4WUQ8</accession>
<sequence>MEGIFFYISLGIPQVNNVGLVTLGVTSVCSLLYTSTPTSISHPAHIHYSMTRSILHSEFCKASPSLLHGPQFESHTSTSSDLSGSIDDLPMGTEAPLNPAISVSGPPNSQGDQGNQSQSPFSPHTSPRVSNMRPGPSPPPVASPSPAGSNQISPTNGPGSQLAPQTPVNLPDTGSNSSMNQIPMAQDRAAFMRRSQNQYGPQQSGPPMSPHLSTRNQMQHGMSVYQHNSTGSYGPPSGPYGPQDLPCSTLMNGSLRFFFPRRCYSHPRSLFSKCIARKATLITSAQKSPKGSRVEPGDCVKTRVGFAASGACRPAIVPSSSCSVTCVLEVGHPQSHGIELTPGWGSESPVGSGQGERSSQLLLVVLDEAPICFLSYLLPENY</sequence>
<feature type="region of interest" description="Disordered" evidence="1">
    <location>
        <begin position="194"/>
        <end position="215"/>
    </location>
</feature>
<feature type="compositionally biased region" description="Low complexity" evidence="1">
    <location>
        <begin position="108"/>
        <end position="119"/>
    </location>
</feature>
<evidence type="ECO:0000256" key="1">
    <source>
        <dbReference type="SAM" id="MobiDB-lite"/>
    </source>
</evidence>
<reference evidence="2" key="1">
    <citation type="submission" date="2020-07" db="EMBL/GenBank/DDBJ databases">
        <title>Clarias magur genome sequencing, assembly and annotation.</title>
        <authorList>
            <person name="Kushwaha B."/>
            <person name="Kumar R."/>
            <person name="Das P."/>
            <person name="Joshi C.G."/>
            <person name="Kumar D."/>
            <person name="Nagpure N.S."/>
            <person name="Pandey M."/>
            <person name="Agarwal S."/>
            <person name="Srivastava S."/>
            <person name="Singh M."/>
            <person name="Sahoo L."/>
            <person name="Jayasankar P."/>
            <person name="Meher P.K."/>
            <person name="Koringa P.G."/>
            <person name="Iquebal M.A."/>
            <person name="Das S.P."/>
            <person name="Bit A."/>
            <person name="Patnaik S."/>
            <person name="Patel N."/>
            <person name="Shah T.M."/>
            <person name="Hinsu A."/>
            <person name="Jena J.K."/>
        </authorList>
    </citation>
    <scope>NUCLEOTIDE SEQUENCE</scope>
    <source>
        <strain evidence="2">CIFAMagur01</strain>
        <tissue evidence="2">Testis</tissue>
    </source>
</reference>
<dbReference type="AlphaFoldDB" id="A0A8J4WUQ8"/>
<dbReference type="EMBL" id="QNUK01000560">
    <property type="protein sequence ID" value="KAF5891707.1"/>
    <property type="molecule type" value="Genomic_DNA"/>
</dbReference>
<evidence type="ECO:0000313" key="3">
    <source>
        <dbReference type="Proteomes" id="UP000727407"/>
    </source>
</evidence>